<feature type="region of interest" description="Disordered" evidence="1">
    <location>
        <begin position="1"/>
        <end position="20"/>
    </location>
</feature>
<evidence type="ECO:0000256" key="1">
    <source>
        <dbReference type="SAM" id="MobiDB-lite"/>
    </source>
</evidence>
<keyword evidence="3" id="KW-1185">Reference proteome</keyword>
<dbReference type="RefSeq" id="WP_321547909.1">
    <property type="nucleotide sequence ID" value="NZ_JAXIVS010000007.1"/>
</dbReference>
<accession>A0ABU5H6U0</accession>
<evidence type="ECO:0000313" key="2">
    <source>
        <dbReference type="EMBL" id="MDY7229189.1"/>
    </source>
</evidence>
<reference evidence="2 3" key="1">
    <citation type="submission" date="2023-12" db="EMBL/GenBank/DDBJ databases">
        <title>the genome sequence of Hyalangium sp. s54d21.</title>
        <authorList>
            <person name="Zhang X."/>
        </authorList>
    </citation>
    <scope>NUCLEOTIDE SEQUENCE [LARGE SCALE GENOMIC DNA]</scope>
    <source>
        <strain evidence="3">s54d21</strain>
    </source>
</reference>
<organism evidence="2 3">
    <name type="scientific">Hyalangium rubrum</name>
    <dbReference type="NCBI Taxonomy" id="3103134"/>
    <lineage>
        <taxon>Bacteria</taxon>
        <taxon>Pseudomonadati</taxon>
        <taxon>Myxococcota</taxon>
        <taxon>Myxococcia</taxon>
        <taxon>Myxococcales</taxon>
        <taxon>Cystobacterineae</taxon>
        <taxon>Archangiaceae</taxon>
        <taxon>Hyalangium</taxon>
    </lineage>
</organism>
<gene>
    <name evidence="2" type="ORF">SYV04_22440</name>
</gene>
<dbReference type="Proteomes" id="UP001291309">
    <property type="component" value="Unassembled WGS sequence"/>
</dbReference>
<name>A0ABU5H6U0_9BACT</name>
<feature type="region of interest" description="Disordered" evidence="1">
    <location>
        <begin position="351"/>
        <end position="373"/>
    </location>
</feature>
<proteinExistence type="predicted"/>
<comment type="caution">
    <text evidence="2">The sequence shown here is derived from an EMBL/GenBank/DDBJ whole genome shotgun (WGS) entry which is preliminary data.</text>
</comment>
<sequence>MAWADAPTAPKGGTSKGLPAGWFVTQSAPNLYEAGVDTATPCEGSRSAFLRSRTETPTGYGTFMQAFGAQDFRGKRLRFSAAVRSKDVEGWAGLWMRVEGTDPKQPLGFDNMQSRALVGSLGCKRYDVVLDVPREATSIMAGLLLSGTGQAWLDGVRFEVVERTVPVTDLLASSPAPLPGGPQGLEEAPATASHEQVPTGRVGSIWFNLGRVNMDKSYTRQSTGAWRNILAEEITEQGQEVRGTFLQRAVALKVKTEGPRTLIEGSWGVDPVSIQLHPERLHMKWGIYERELQRVADYKEDANCIRYQRVEGPRVTDRLDVCGAALSRKPPAAQLALAFLGNGFRRNPPYSGLPLPSIPNPPRDSMSGGIPPQ</sequence>
<feature type="region of interest" description="Disordered" evidence="1">
    <location>
        <begin position="172"/>
        <end position="194"/>
    </location>
</feature>
<evidence type="ECO:0000313" key="3">
    <source>
        <dbReference type="Proteomes" id="UP001291309"/>
    </source>
</evidence>
<dbReference type="Gene3D" id="2.60.120.260">
    <property type="entry name" value="Galactose-binding domain-like"/>
    <property type="match status" value="1"/>
</dbReference>
<dbReference type="EMBL" id="JAXIVS010000007">
    <property type="protein sequence ID" value="MDY7229189.1"/>
    <property type="molecule type" value="Genomic_DNA"/>
</dbReference>
<protein>
    <submittedName>
        <fullName evidence="2">AraC family transcriptional regulator</fullName>
    </submittedName>
</protein>